<dbReference type="REBASE" id="306018">
    <property type="entry name" value="M.Aur51ORFAP"/>
</dbReference>
<proteinExistence type="inferred from homology"/>
<dbReference type="REBASE" id="668300">
    <property type="entry name" value="M.Aur10761ORF17420P"/>
</dbReference>
<accession>A0A499RGK4</accession>
<dbReference type="PROSITE" id="PS00092">
    <property type="entry name" value="N6_MTASE"/>
    <property type="match status" value="1"/>
</dbReference>
<dbReference type="SUPFAM" id="SSF53335">
    <property type="entry name" value="S-adenosyl-L-methionine-dependent methyltransferases"/>
    <property type="match status" value="1"/>
</dbReference>
<reference evidence="10" key="1">
    <citation type="submission" date="2018-04" db="EMBL/GenBank/DDBJ databases">
        <title>Submission of carbapenemase encoding plasmids from multiple species.</title>
        <authorList>
            <person name="Witteveen S."/>
            <person name="Landman F."/>
        </authorList>
    </citation>
    <scope>NUCLEOTIDE SEQUENCE</scope>
    <source>
        <strain evidence="8">RIVM0002</strain>
        <strain evidence="9">RIVM0051</strain>
        <strain evidence="10">RIVM0061</strain>
        <plasmid evidence="8">pRIVM0002_IMP-4_171109_B03</plasmid>
        <plasmid evidence="9">pRIVM0051_IMP-4</plasmid>
        <plasmid evidence="10">pRIVM0061_IMP-4_171109_B01</plasmid>
    </source>
</reference>
<dbReference type="REBASE" id="306020">
    <property type="entry name" value="M.Aur61ORFBP"/>
</dbReference>
<dbReference type="InterPro" id="IPR002052">
    <property type="entry name" value="DNA_methylase_N6_adenine_CS"/>
</dbReference>
<dbReference type="EC" id="2.1.1.72" evidence="2"/>
<dbReference type="Gene3D" id="3.40.50.150">
    <property type="entry name" value="Vaccinia Virus protein VP39"/>
    <property type="match status" value="1"/>
</dbReference>
<geneLocation type="plasmid" evidence="8">
    <name>pRIVM0002_IMP-4_171109_B03</name>
</geneLocation>
<organism evidence="10">
    <name type="scientific">Acinetobacter ursingii</name>
    <dbReference type="NCBI Taxonomy" id="108980"/>
    <lineage>
        <taxon>Bacteria</taxon>
        <taxon>Pseudomonadati</taxon>
        <taxon>Pseudomonadota</taxon>
        <taxon>Gammaproteobacteria</taxon>
        <taxon>Moraxellales</taxon>
        <taxon>Moraxellaceae</taxon>
        <taxon>Acinetobacter</taxon>
    </lineage>
</organism>
<evidence type="ECO:0000313" key="10">
    <source>
        <dbReference type="EMBL" id="AXK00849.1"/>
    </source>
</evidence>
<dbReference type="InterPro" id="IPR002941">
    <property type="entry name" value="DNA_methylase_N4/N6"/>
</dbReference>
<geneLocation type="plasmid" evidence="10">
    <name>pRIVM0061_IMP-4_171109_B01</name>
</geneLocation>
<dbReference type="EMBL" id="CP089045">
    <property type="protein sequence ID" value="UYF77106.1"/>
    <property type="molecule type" value="Genomic_DNA"/>
</dbReference>
<evidence type="ECO:0000313" key="14">
    <source>
        <dbReference type="Proteomes" id="UP001164081"/>
    </source>
</evidence>
<feature type="domain" description="DNA methylase N-4/N-6" evidence="7">
    <location>
        <begin position="130"/>
        <end position="483"/>
    </location>
</feature>
<evidence type="ECO:0000256" key="5">
    <source>
        <dbReference type="ARBA" id="ARBA00022691"/>
    </source>
</evidence>
<evidence type="ECO:0000313" key="11">
    <source>
        <dbReference type="EMBL" id="UYF73436.1"/>
    </source>
</evidence>
<dbReference type="Proteomes" id="UP001164081">
    <property type="component" value="Plasmid pRIVM_C010761_1"/>
</dbReference>
<evidence type="ECO:0000256" key="2">
    <source>
        <dbReference type="ARBA" id="ARBA00011900"/>
    </source>
</evidence>
<keyword evidence="10" id="KW-0614">Plasmid</keyword>
<evidence type="ECO:0000256" key="6">
    <source>
        <dbReference type="ARBA" id="ARBA00047942"/>
    </source>
</evidence>
<dbReference type="EMBL" id="MH220286">
    <property type="protein sequence ID" value="AXK00574.1"/>
    <property type="molecule type" value="Genomic_DNA"/>
</dbReference>
<evidence type="ECO:0000256" key="4">
    <source>
        <dbReference type="ARBA" id="ARBA00022679"/>
    </source>
</evidence>
<keyword evidence="4 10" id="KW-0808">Transferase</keyword>
<dbReference type="Pfam" id="PF01555">
    <property type="entry name" value="N6_N4_Mtase"/>
    <property type="match status" value="1"/>
</dbReference>
<evidence type="ECO:0000256" key="1">
    <source>
        <dbReference type="ARBA" id="ARBA00006594"/>
    </source>
</evidence>
<dbReference type="InterPro" id="IPR002295">
    <property type="entry name" value="N4/N6-MTase_EcoPI_Mod-like"/>
</dbReference>
<geneLocation type="plasmid" evidence="11 13">
    <name>pRIVM_C010559_1</name>
</geneLocation>
<dbReference type="InterPro" id="IPR029063">
    <property type="entry name" value="SAM-dependent_MTases_sf"/>
</dbReference>
<dbReference type="PRINTS" id="PR00506">
    <property type="entry name" value="D21N6MTFRASE"/>
</dbReference>
<keyword evidence="5" id="KW-0949">S-adenosyl-L-methionine</keyword>
<dbReference type="GO" id="GO:0009007">
    <property type="term" value="F:site-specific DNA-methyltransferase (adenine-specific) activity"/>
    <property type="evidence" value="ECO:0007669"/>
    <property type="project" value="UniProtKB-EC"/>
</dbReference>
<geneLocation type="plasmid" evidence="12 14">
    <name>pRIVM_C010761_1</name>
</geneLocation>
<evidence type="ECO:0000259" key="7">
    <source>
        <dbReference type="Pfam" id="PF01555"/>
    </source>
</evidence>
<dbReference type="REBASE" id="668303">
    <property type="entry name" value="M.Aur10559ORF17100P"/>
</dbReference>
<dbReference type="RefSeq" id="WP_125297755.1">
    <property type="nucleotide sequence ID" value="NZ_CP089039.1"/>
</dbReference>
<evidence type="ECO:0000313" key="8">
    <source>
        <dbReference type="EMBL" id="AXK00359.1"/>
    </source>
</evidence>
<sequence>MAENSLKKGQYTRFSNKIGLYSANQENVGFIKNNSNVVINFPFKDAVLVGGMSREDVKTTEKFLHQEVDSKDIDTLFEPKVLTNPEYYSATNETEFEFFDENGELKENLLIKGNNLLALYSLREKLANKVKLLYLDPPYNTENDGFKYNDTFTHSSWLLFIKNRLEVVKDLLKEDGLVFIQCDDNEQAYLKVLADEVFGRENYLNQVSVKMKQTSGASGGGEDKRLKKNIEYILIYTKNMNSENGFKKFNDFYDEVELFEYLETMKQLKKSWKYTRILKSVGTKEHIKTLTDGSGEPIEVYTHKGVVLEPIKKVMEEENLTEAECYLKYFDKIMRDTNAQSSIRTRVMEGVTGDHELLSIEYVPRSGKNKNKVTTVYYKGAKCDQIAWLSDIAVKRGKYIFKLEKAGTFWDGFPLNNLTKEGGVLFPNGKKPELLLQRIIEIATDEGDLVLDFFSGSGTTAAVAHKLGRKWIAIEQMDYIDEITKTRLKRVINGEDGGISKLVNWNGGGSFVYFELKRYNQAYQDGILAATSKGELDSLYNEMAQNAFLKFWFDKKDFEREESFRALSLDDRKVLLLQLLDENQLYLNHADMLDSKFKVTQEEIALTDKFYGAPNV</sequence>
<evidence type="ECO:0000313" key="12">
    <source>
        <dbReference type="EMBL" id="UYF77106.1"/>
    </source>
</evidence>
<dbReference type="GO" id="GO:0003677">
    <property type="term" value="F:DNA binding"/>
    <property type="evidence" value="ECO:0007669"/>
    <property type="project" value="InterPro"/>
</dbReference>
<dbReference type="EMBL" id="MH220287">
    <property type="protein sequence ID" value="AXK00849.1"/>
    <property type="molecule type" value="Genomic_DNA"/>
</dbReference>
<comment type="similarity">
    <text evidence="1">Belongs to the N(4)/N(6)-methyltransferase family.</text>
</comment>
<dbReference type="EMBL" id="MH220285">
    <property type="protein sequence ID" value="AXK00359.1"/>
    <property type="molecule type" value="Genomic_DNA"/>
</dbReference>
<dbReference type="Proteomes" id="UP001164064">
    <property type="component" value="Plasmid pRIVM_C010559_1"/>
</dbReference>
<evidence type="ECO:0000313" key="9">
    <source>
        <dbReference type="EMBL" id="AXK00574.1"/>
    </source>
</evidence>
<dbReference type="AlphaFoldDB" id="A0A499RGK4"/>
<evidence type="ECO:0000256" key="3">
    <source>
        <dbReference type="ARBA" id="ARBA00022603"/>
    </source>
</evidence>
<dbReference type="GO" id="GO:0032259">
    <property type="term" value="P:methylation"/>
    <property type="evidence" value="ECO:0007669"/>
    <property type="project" value="UniProtKB-KW"/>
</dbReference>
<protein>
    <recommendedName>
        <fullName evidence="2">site-specific DNA-methyltransferase (adenine-specific)</fullName>
        <ecNumber evidence="2">2.1.1.72</ecNumber>
    </recommendedName>
</protein>
<comment type="catalytic activity">
    <reaction evidence="6">
        <text>a 2'-deoxyadenosine in DNA + S-adenosyl-L-methionine = an N(6)-methyl-2'-deoxyadenosine in DNA + S-adenosyl-L-homocysteine + H(+)</text>
        <dbReference type="Rhea" id="RHEA:15197"/>
        <dbReference type="Rhea" id="RHEA-COMP:12418"/>
        <dbReference type="Rhea" id="RHEA-COMP:12419"/>
        <dbReference type="ChEBI" id="CHEBI:15378"/>
        <dbReference type="ChEBI" id="CHEBI:57856"/>
        <dbReference type="ChEBI" id="CHEBI:59789"/>
        <dbReference type="ChEBI" id="CHEBI:90615"/>
        <dbReference type="ChEBI" id="CHEBI:90616"/>
        <dbReference type="EC" id="2.1.1.72"/>
    </reaction>
</comment>
<geneLocation type="plasmid" evidence="9">
    <name>pRIVM0051_IMP-4</name>
</geneLocation>
<dbReference type="EMBL" id="CP089052">
    <property type="protein sequence ID" value="UYF73436.1"/>
    <property type="molecule type" value="Genomic_DNA"/>
</dbReference>
<evidence type="ECO:0000313" key="13">
    <source>
        <dbReference type="Proteomes" id="UP001164064"/>
    </source>
</evidence>
<keyword evidence="3 10" id="KW-0489">Methyltransferase</keyword>
<dbReference type="REBASE" id="306015">
    <property type="entry name" value="M.Aur2ORFBP"/>
</dbReference>
<gene>
    <name evidence="12" type="ORF">LSO58_17420</name>
    <name evidence="11" type="ORF">LSO60_17100</name>
</gene>
<reference evidence="11" key="2">
    <citation type="journal article" date="2022" name="J Glob Antimicrob Resist">
        <title>Comparative analysis of IMP-4- and OXA-58-containing plasmids of three carbapenemase-producing Acinetobacter ursingii strains in the Netherlands.</title>
        <authorList>
            <person name="Hendrickx A.P.A."/>
            <person name="Schade R.P."/>
            <person name="Landman F."/>
            <person name="Bosch T."/>
            <person name="Schouls L.M."/>
            <person name="van Dijk K."/>
        </authorList>
    </citation>
    <scope>NUCLEOTIDE SEQUENCE</scope>
    <source>
        <strain evidence="11">RIVM_C010559</strain>
        <strain evidence="12">RIVM_C010761</strain>
        <plasmid evidence="11 13">pRIVM_C010559_1</plasmid>
        <plasmid evidence="12 14">pRIVM_C010761_1</plasmid>
    </source>
</reference>
<dbReference type="GO" id="GO:0008170">
    <property type="term" value="F:N-methyltransferase activity"/>
    <property type="evidence" value="ECO:0007669"/>
    <property type="project" value="InterPro"/>
</dbReference>
<dbReference type="PIRSF" id="PIRSF015855">
    <property type="entry name" value="TypeIII_Mtase_mKpnI"/>
    <property type="match status" value="1"/>
</dbReference>
<name>A0A499RGK4_9GAMM</name>